<accession>A0ABQ5N0S6</accession>
<dbReference type="InterPro" id="IPR034457">
    <property type="entry name" value="Organic_radical-activating"/>
</dbReference>
<evidence type="ECO:0000256" key="7">
    <source>
        <dbReference type="ARBA" id="ARBA00022490"/>
    </source>
</evidence>
<dbReference type="SFLD" id="SFLDG01066">
    <property type="entry name" value="organic_radical-activating_enz"/>
    <property type="match status" value="1"/>
</dbReference>
<comment type="catalytic activity">
    <reaction evidence="13 14">
        <text>glycyl-[formate C-acetyltransferase] + reduced [flavodoxin] + S-adenosyl-L-methionine = glycin-2-yl radical-[formate C-acetyltransferase] + semiquinone [flavodoxin] + 5'-deoxyadenosine + L-methionine + H(+)</text>
        <dbReference type="Rhea" id="RHEA:19225"/>
        <dbReference type="Rhea" id="RHEA-COMP:10622"/>
        <dbReference type="Rhea" id="RHEA-COMP:12190"/>
        <dbReference type="Rhea" id="RHEA-COMP:12191"/>
        <dbReference type="Rhea" id="RHEA-COMP:14480"/>
        <dbReference type="ChEBI" id="CHEBI:15378"/>
        <dbReference type="ChEBI" id="CHEBI:17319"/>
        <dbReference type="ChEBI" id="CHEBI:29947"/>
        <dbReference type="ChEBI" id="CHEBI:32722"/>
        <dbReference type="ChEBI" id="CHEBI:57618"/>
        <dbReference type="ChEBI" id="CHEBI:57844"/>
        <dbReference type="ChEBI" id="CHEBI:59789"/>
        <dbReference type="ChEBI" id="CHEBI:140311"/>
        <dbReference type="EC" id="1.97.1.4"/>
    </reaction>
</comment>
<dbReference type="Gene3D" id="3.20.20.70">
    <property type="entry name" value="Aldolase class I"/>
    <property type="match status" value="1"/>
</dbReference>
<name>A0ABQ5N0S6_9CLOT</name>
<dbReference type="EMBL" id="BRXR01000001">
    <property type="protein sequence ID" value="GLC28796.1"/>
    <property type="molecule type" value="Genomic_DNA"/>
</dbReference>
<evidence type="ECO:0000256" key="6">
    <source>
        <dbReference type="ARBA" id="ARBA00022485"/>
    </source>
</evidence>
<evidence type="ECO:0000256" key="11">
    <source>
        <dbReference type="ARBA" id="ARBA00023004"/>
    </source>
</evidence>
<comment type="subcellular location">
    <subcellularLocation>
        <location evidence="2 14">Cytoplasm</location>
    </subcellularLocation>
</comment>
<evidence type="ECO:0000256" key="5">
    <source>
        <dbReference type="ARBA" id="ARBA00021356"/>
    </source>
</evidence>
<keyword evidence="11 14" id="KW-0408">Iron</keyword>
<dbReference type="SFLD" id="SFLDF00278">
    <property type="entry name" value="pyruvate_formate-lyase_activas"/>
    <property type="match status" value="1"/>
</dbReference>
<evidence type="ECO:0000256" key="1">
    <source>
        <dbReference type="ARBA" id="ARBA00003141"/>
    </source>
</evidence>
<comment type="cofactor">
    <cofactor evidence="14">
        <name>[4Fe-4S] cluster</name>
        <dbReference type="ChEBI" id="CHEBI:49883"/>
    </cofactor>
    <text evidence="14">Binds 1 [4Fe-4S] cluster. The cluster is coordinated with 3 cysteines and an exchangeable S-adenosyl-L-methionine.</text>
</comment>
<dbReference type="Proteomes" id="UP001208567">
    <property type="component" value="Unassembled WGS sequence"/>
</dbReference>
<dbReference type="SFLD" id="SFLDG01118">
    <property type="entry name" value="activating_enzymes__group_2"/>
    <property type="match status" value="1"/>
</dbReference>
<evidence type="ECO:0000256" key="8">
    <source>
        <dbReference type="ARBA" id="ARBA00022691"/>
    </source>
</evidence>
<dbReference type="PROSITE" id="PS01087">
    <property type="entry name" value="RADICAL_ACTIVATING"/>
    <property type="match status" value="1"/>
</dbReference>
<dbReference type="SUPFAM" id="SSF102114">
    <property type="entry name" value="Radical SAM enzymes"/>
    <property type="match status" value="1"/>
</dbReference>
<dbReference type="InterPro" id="IPR034465">
    <property type="entry name" value="Pyruvate_for-lyase_activase"/>
</dbReference>
<comment type="similarity">
    <text evidence="3 14">Belongs to the organic radical-activating enzymes family.</text>
</comment>
<dbReference type="InterPro" id="IPR013785">
    <property type="entry name" value="Aldolase_TIM"/>
</dbReference>
<evidence type="ECO:0000259" key="15">
    <source>
        <dbReference type="PROSITE" id="PS51918"/>
    </source>
</evidence>
<sequence>MTKGRVHSIESMGLVDGPGVRTVVFLQGCKLRCAYCHNPDTWGTEGGTEMTSEELLKKILRFKPYFERSGGGVTFSGGDPLLQPEFLLEMLKLCKKMGIHTTIDTAGYGFSEYYDEILKYTDLVLLDIKHVDDEGYKSLTGRSKRGLDEFMKALERASTKVWVRHVVVPGITDSKEHIEKLEEIIKKINNVEKIELLPYHTLGIHKYEKLGIPYRLKDVEPMDKKQTRKLEKIIIEKIKIA</sequence>
<dbReference type="InterPro" id="IPR001989">
    <property type="entry name" value="Radical_activat_CS"/>
</dbReference>
<keyword evidence="7 14" id="KW-0963">Cytoplasm</keyword>
<evidence type="ECO:0000256" key="13">
    <source>
        <dbReference type="ARBA" id="ARBA00047533"/>
    </source>
</evidence>
<dbReference type="CDD" id="cd01335">
    <property type="entry name" value="Radical_SAM"/>
    <property type="match status" value="1"/>
</dbReference>
<dbReference type="PANTHER" id="PTHR30352:SF5">
    <property type="entry name" value="PYRUVATE FORMATE-LYASE 1-ACTIVATING ENZYME"/>
    <property type="match status" value="1"/>
</dbReference>
<dbReference type="EC" id="1.97.1.4" evidence="4 14"/>
<dbReference type="InterPro" id="IPR058240">
    <property type="entry name" value="rSAM_sf"/>
</dbReference>
<proteinExistence type="inferred from homology"/>
<evidence type="ECO:0000256" key="9">
    <source>
        <dbReference type="ARBA" id="ARBA00022723"/>
    </source>
</evidence>
<keyword evidence="16" id="KW-0670">Pyruvate</keyword>
<dbReference type="PROSITE" id="PS51918">
    <property type="entry name" value="RADICAL_SAM"/>
    <property type="match status" value="1"/>
</dbReference>
<keyword evidence="12 14" id="KW-0411">Iron-sulfur</keyword>
<dbReference type="NCBIfam" id="TIGR02494">
    <property type="entry name" value="PFLE_PFLC"/>
    <property type="match status" value="1"/>
</dbReference>
<gene>
    <name evidence="16" type="primary">pflA_1</name>
    <name evidence="16" type="ORF">bsdE14_02060</name>
</gene>
<dbReference type="Pfam" id="PF04055">
    <property type="entry name" value="Radical_SAM"/>
    <property type="match status" value="1"/>
</dbReference>
<evidence type="ECO:0000313" key="17">
    <source>
        <dbReference type="Proteomes" id="UP001208567"/>
    </source>
</evidence>
<feature type="domain" description="Radical SAM core" evidence="15">
    <location>
        <begin position="15"/>
        <end position="239"/>
    </location>
</feature>
<dbReference type="InterPro" id="IPR040074">
    <property type="entry name" value="BssD/PflA/YjjW"/>
</dbReference>
<dbReference type="InterPro" id="IPR012838">
    <property type="entry name" value="PFL1_activating"/>
</dbReference>
<protein>
    <recommendedName>
        <fullName evidence="5 14">Pyruvate formate-lyase-activating enzyme</fullName>
        <ecNumber evidence="4 14">1.97.1.4</ecNumber>
    </recommendedName>
</protein>
<dbReference type="InterPro" id="IPR007197">
    <property type="entry name" value="rSAM"/>
</dbReference>
<dbReference type="SFLD" id="SFLDS00029">
    <property type="entry name" value="Radical_SAM"/>
    <property type="match status" value="1"/>
</dbReference>
<evidence type="ECO:0000256" key="14">
    <source>
        <dbReference type="RuleBase" id="RU362053"/>
    </source>
</evidence>
<evidence type="ECO:0000256" key="2">
    <source>
        <dbReference type="ARBA" id="ARBA00004496"/>
    </source>
</evidence>
<evidence type="ECO:0000256" key="4">
    <source>
        <dbReference type="ARBA" id="ARBA00012303"/>
    </source>
</evidence>
<keyword evidence="6 14" id="KW-0004">4Fe-4S</keyword>
<evidence type="ECO:0000256" key="12">
    <source>
        <dbReference type="ARBA" id="ARBA00023014"/>
    </source>
</evidence>
<keyword evidence="9 14" id="KW-0479">Metal-binding</keyword>
<dbReference type="RefSeq" id="WP_264848065.1">
    <property type="nucleotide sequence ID" value="NZ_BRXR01000001.1"/>
</dbReference>
<evidence type="ECO:0000256" key="3">
    <source>
        <dbReference type="ARBA" id="ARBA00009777"/>
    </source>
</evidence>
<evidence type="ECO:0000313" key="16">
    <source>
        <dbReference type="EMBL" id="GLC28796.1"/>
    </source>
</evidence>
<comment type="function">
    <text evidence="1 14">Activation of pyruvate formate-lyase under anaerobic conditions by generation of an organic free radical, using S-adenosylmethionine and reduced flavodoxin as cosubstrates to produce 5'-deoxy-adenosine.</text>
</comment>
<organism evidence="16 17">
    <name type="scientific">Clostridium omnivorum</name>
    <dbReference type="NCBI Taxonomy" id="1604902"/>
    <lineage>
        <taxon>Bacteria</taxon>
        <taxon>Bacillati</taxon>
        <taxon>Bacillota</taxon>
        <taxon>Clostridia</taxon>
        <taxon>Eubacteriales</taxon>
        <taxon>Clostridiaceae</taxon>
        <taxon>Clostridium</taxon>
    </lineage>
</organism>
<keyword evidence="10 14" id="KW-0560">Oxidoreductase</keyword>
<keyword evidence="8 14" id="KW-0949">S-adenosyl-L-methionine</keyword>
<reference evidence="16 17" key="1">
    <citation type="journal article" date="2024" name="Int. J. Syst. Evol. Microbiol.">
        <title>Clostridium omnivorum sp. nov., isolated from anoxic soil under the treatment of reductive soil disinfestation.</title>
        <authorList>
            <person name="Ueki A."/>
            <person name="Tonouchi A."/>
            <person name="Kaku N."/>
            <person name="Honma S."/>
            <person name="Ueki K."/>
        </authorList>
    </citation>
    <scope>NUCLEOTIDE SEQUENCE [LARGE SCALE GENOMIC DNA]</scope>
    <source>
        <strain evidence="16 17">E14</strain>
    </source>
</reference>
<dbReference type="NCBIfam" id="TIGR02493">
    <property type="entry name" value="PFLA"/>
    <property type="match status" value="1"/>
</dbReference>
<comment type="caution">
    <text evidence="16">The sequence shown here is derived from an EMBL/GenBank/DDBJ whole genome shotgun (WGS) entry which is preliminary data.</text>
</comment>
<dbReference type="PANTHER" id="PTHR30352">
    <property type="entry name" value="PYRUVATE FORMATE-LYASE-ACTIVATING ENZYME"/>
    <property type="match status" value="1"/>
</dbReference>
<evidence type="ECO:0000256" key="10">
    <source>
        <dbReference type="ARBA" id="ARBA00023002"/>
    </source>
</evidence>
<keyword evidence="17" id="KW-1185">Reference proteome</keyword>